<organism evidence="1">
    <name type="scientific">hydrothermal vent metagenome</name>
    <dbReference type="NCBI Taxonomy" id="652676"/>
    <lineage>
        <taxon>unclassified sequences</taxon>
        <taxon>metagenomes</taxon>
        <taxon>ecological metagenomes</taxon>
    </lineage>
</organism>
<protein>
    <submittedName>
        <fullName evidence="1">Uncharacterized protein</fullName>
    </submittedName>
</protein>
<dbReference type="EMBL" id="FPHZ01000177">
    <property type="protein sequence ID" value="SFV88764.1"/>
    <property type="molecule type" value="Genomic_DNA"/>
</dbReference>
<proteinExistence type="predicted"/>
<sequence>MINSRKFIQAGVILATLPKQMVLASGRLFRNTFQVPTLETDKKSWHRCLF</sequence>
<name>A0A1W1DXR7_9ZZZZ</name>
<evidence type="ECO:0000313" key="1">
    <source>
        <dbReference type="EMBL" id="SFV86381.1"/>
    </source>
</evidence>
<dbReference type="EMBL" id="FPHY01000073">
    <property type="protein sequence ID" value="SFV86381.1"/>
    <property type="molecule type" value="Genomic_DNA"/>
</dbReference>
<dbReference type="AlphaFoldDB" id="A0A1W1DXR7"/>
<reference evidence="1" key="1">
    <citation type="submission" date="2016-10" db="EMBL/GenBank/DDBJ databases">
        <authorList>
            <person name="de Groot N.N."/>
        </authorList>
    </citation>
    <scope>NUCLEOTIDE SEQUENCE</scope>
</reference>
<evidence type="ECO:0000313" key="2">
    <source>
        <dbReference type="EMBL" id="SFV88764.1"/>
    </source>
</evidence>
<gene>
    <name evidence="1" type="ORF">MNB_SUP05-SYMBIONT-4-561</name>
    <name evidence="2" type="ORF">MNB_SUP05-SYMBIONT-5-659</name>
</gene>
<accession>A0A1W1DXR7</accession>